<dbReference type="Gene3D" id="2.60.120.260">
    <property type="entry name" value="Galactose-binding domain-like"/>
    <property type="match status" value="1"/>
</dbReference>
<evidence type="ECO:0000313" key="1">
    <source>
        <dbReference type="EMBL" id="KAH3725660.1"/>
    </source>
</evidence>
<reference evidence="1" key="2">
    <citation type="submission" date="2020-11" db="EMBL/GenBank/DDBJ databases">
        <authorList>
            <person name="McCartney M.A."/>
            <person name="Auch B."/>
            <person name="Kono T."/>
            <person name="Mallez S."/>
            <person name="Becker A."/>
            <person name="Gohl D.M."/>
            <person name="Silverstein K.A.T."/>
            <person name="Koren S."/>
            <person name="Bechman K.B."/>
            <person name="Herman A."/>
            <person name="Abrahante J.E."/>
            <person name="Garbe J."/>
        </authorList>
    </citation>
    <scope>NUCLEOTIDE SEQUENCE</scope>
    <source>
        <strain evidence="1">Duluth1</strain>
        <tissue evidence="1">Whole animal</tissue>
    </source>
</reference>
<reference evidence="1" key="1">
    <citation type="journal article" date="2019" name="bioRxiv">
        <title>The Genome of the Zebra Mussel, Dreissena polymorpha: A Resource for Invasive Species Research.</title>
        <authorList>
            <person name="McCartney M.A."/>
            <person name="Auch B."/>
            <person name="Kono T."/>
            <person name="Mallez S."/>
            <person name="Zhang Y."/>
            <person name="Obille A."/>
            <person name="Becker A."/>
            <person name="Abrahante J.E."/>
            <person name="Garbe J."/>
            <person name="Badalamenti J.P."/>
            <person name="Herman A."/>
            <person name="Mangelson H."/>
            <person name="Liachko I."/>
            <person name="Sullivan S."/>
            <person name="Sone E.D."/>
            <person name="Koren S."/>
            <person name="Silverstein K.A.T."/>
            <person name="Beckman K.B."/>
            <person name="Gohl D.M."/>
        </authorList>
    </citation>
    <scope>NUCLEOTIDE SEQUENCE</scope>
    <source>
        <strain evidence="1">Duluth1</strain>
        <tissue evidence="1">Whole animal</tissue>
    </source>
</reference>
<protein>
    <submittedName>
        <fullName evidence="1">Uncharacterized protein</fullName>
    </submittedName>
</protein>
<comment type="caution">
    <text evidence="1">The sequence shown here is derived from an EMBL/GenBank/DDBJ whole genome shotgun (WGS) entry which is preliminary data.</text>
</comment>
<keyword evidence="2" id="KW-1185">Reference proteome</keyword>
<gene>
    <name evidence="1" type="ORF">DPMN_051509</name>
</gene>
<proteinExistence type="predicted"/>
<accession>A0A9D4CJW9</accession>
<dbReference type="EMBL" id="JAIWYP010000012">
    <property type="protein sequence ID" value="KAH3725660.1"/>
    <property type="molecule type" value="Genomic_DNA"/>
</dbReference>
<sequence>MRAILGQKYFHSGPRHLIHPTDTAGDAKATLAVDGDTTTCSITASATGEWVLDLENYYLIEEVSILSGS</sequence>
<name>A0A9D4CJW9_DREPO</name>
<organism evidence="1 2">
    <name type="scientific">Dreissena polymorpha</name>
    <name type="common">Zebra mussel</name>
    <name type="synonym">Mytilus polymorpha</name>
    <dbReference type="NCBI Taxonomy" id="45954"/>
    <lineage>
        <taxon>Eukaryota</taxon>
        <taxon>Metazoa</taxon>
        <taxon>Spiralia</taxon>
        <taxon>Lophotrochozoa</taxon>
        <taxon>Mollusca</taxon>
        <taxon>Bivalvia</taxon>
        <taxon>Autobranchia</taxon>
        <taxon>Heteroconchia</taxon>
        <taxon>Euheterodonta</taxon>
        <taxon>Imparidentia</taxon>
        <taxon>Neoheterodontei</taxon>
        <taxon>Myida</taxon>
        <taxon>Dreissenoidea</taxon>
        <taxon>Dreissenidae</taxon>
        <taxon>Dreissena</taxon>
    </lineage>
</organism>
<dbReference type="AlphaFoldDB" id="A0A9D4CJW9"/>
<evidence type="ECO:0000313" key="2">
    <source>
        <dbReference type="Proteomes" id="UP000828390"/>
    </source>
</evidence>
<dbReference type="Proteomes" id="UP000828390">
    <property type="component" value="Unassembled WGS sequence"/>
</dbReference>